<reference evidence="1 2" key="2">
    <citation type="journal article" date="2003" name="Infect. Immun.">
        <title>Characterization and pathogenic significance of Vibrio vulnificus antigens preferentially expressed in septicemic patients.</title>
        <authorList>
            <person name="Kim Y.R."/>
            <person name="Lee S.E."/>
            <person name="Kim C.M."/>
            <person name="Kim S.Y."/>
            <person name="Shin E.K."/>
            <person name="Shin D.H."/>
            <person name="Chung S.S."/>
            <person name="Choy H.E."/>
            <person name="Progulske-Fox A."/>
            <person name="Hillman J.D."/>
            <person name="Handfield M."/>
            <person name="Rhee J.H."/>
        </authorList>
    </citation>
    <scope>NUCLEOTIDE SEQUENCE [LARGE SCALE GENOMIC DNA]</scope>
    <source>
        <strain evidence="1 2">CMCP6</strain>
    </source>
</reference>
<gene>
    <name evidence="1" type="ordered locus">VV2_0584</name>
</gene>
<name>A0A3Q0KYH8_VIBVU</name>
<evidence type="ECO:0000313" key="1">
    <source>
        <dbReference type="EMBL" id="AAO07530.1"/>
    </source>
</evidence>
<sequence>MGYELGGAYIGQMMAKDAMHKAMYGKTAKKKASFISRMLKKMAK</sequence>
<dbReference type="KEGG" id="vvu:VV2_0584"/>
<dbReference type="RefSeq" id="WP_011081527.1">
    <property type="nucleotide sequence ID" value="NC_004460.2"/>
</dbReference>
<reference evidence="2" key="1">
    <citation type="submission" date="2002-12" db="EMBL/GenBank/DDBJ databases">
        <title>Complete genome sequence of Vibrio vulnificus CMCP6.</title>
        <authorList>
            <person name="Rhee J.H."/>
            <person name="Kim S.Y."/>
            <person name="Chung S.S."/>
            <person name="Kim J.J."/>
            <person name="Moon Y.H."/>
            <person name="Jeong H."/>
            <person name="Choy H.E."/>
        </authorList>
    </citation>
    <scope>NUCLEOTIDE SEQUENCE [LARGE SCALE GENOMIC DNA]</scope>
    <source>
        <strain evidence="2">CMCP6</strain>
    </source>
</reference>
<organism evidence="1 2">
    <name type="scientific">Vibrio vulnificus (strain CMCP6)</name>
    <dbReference type="NCBI Taxonomy" id="216895"/>
    <lineage>
        <taxon>Bacteria</taxon>
        <taxon>Pseudomonadati</taxon>
        <taxon>Pseudomonadota</taxon>
        <taxon>Gammaproteobacteria</taxon>
        <taxon>Vibrionales</taxon>
        <taxon>Vibrionaceae</taxon>
        <taxon>Vibrio</taxon>
    </lineage>
</organism>
<evidence type="ECO:0000313" key="2">
    <source>
        <dbReference type="Proteomes" id="UP000002275"/>
    </source>
</evidence>
<protein>
    <submittedName>
        <fullName evidence="1">Uncharacterized protein</fullName>
    </submittedName>
</protein>
<reference evidence="1 2" key="3">
    <citation type="journal article" date="2011" name="Mol. Syst. Biol.">
        <title>Integrative genome-scale metabolic analysis of Vibrio vulnificus for drug targeting and discovery.</title>
        <authorList>
            <person name="Kim H.U."/>
            <person name="Kim S.Y."/>
            <person name="Jeong H."/>
            <person name="Kim T.Y."/>
            <person name="Kim J.J."/>
            <person name="Choy H.E."/>
            <person name="Yi K.Y."/>
            <person name="Rhee J.H."/>
            <person name="Lee S.Y."/>
        </authorList>
    </citation>
    <scope>NUCLEOTIDE SEQUENCE [LARGE SCALE GENOMIC DNA]</scope>
    <source>
        <strain evidence="1 2">CMCP6</strain>
    </source>
</reference>
<dbReference type="EMBL" id="AE016796">
    <property type="protein sequence ID" value="AAO07530.1"/>
    <property type="molecule type" value="Genomic_DNA"/>
</dbReference>
<dbReference type="Proteomes" id="UP000002275">
    <property type="component" value="Chromosome II"/>
</dbReference>
<proteinExistence type="predicted"/>
<accession>A0A3Q0KYH8</accession>
<dbReference type="AlphaFoldDB" id="A0A3Q0KYH8"/>